<evidence type="ECO:0000256" key="26">
    <source>
        <dbReference type="ARBA" id="ARBA00062722"/>
    </source>
</evidence>
<comment type="function">
    <text evidence="24">This form is generated following cleavage by CASP7 in the extracellular milieu in response to bacterial infection. It shows increased ability to convert sphingomyelin to ceramide and promotes plasma membrane repair. Plasma membrane repair by ceramide counteracts the action of gasdermin-D (GSDMD) perforin (PRF1) pores that are formed in response to bacterial infection.</text>
</comment>
<dbReference type="AlphaFoldDB" id="A0A8X7WX73"/>
<keyword evidence="15 30" id="KW-1015">Disulfide bond</keyword>
<evidence type="ECO:0000256" key="8">
    <source>
        <dbReference type="ARBA" id="ARBA00022553"/>
    </source>
</evidence>
<evidence type="ECO:0000256" key="19">
    <source>
        <dbReference type="ARBA" id="ARBA00047268"/>
    </source>
</evidence>
<keyword evidence="7" id="KW-0964">Secreted</keyword>
<feature type="binding site" evidence="29">
    <location>
        <position position="421"/>
    </location>
    <ligand>
        <name>Zn(2+)</name>
        <dbReference type="ChEBI" id="CHEBI:29105"/>
        <label>1</label>
    </ligand>
</feature>
<evidence type="ECO:0000256" key="1">
    <source>
        <dbReference type="ARBA" id="ARBA00004239"/>
    </source>
</evidence>
<evidence type="ECO:0000256" key="24">
    <source>
        <dbReference type="ARBA" id="ARBA00057858"/>
    </source>
</evidence>
<comment type="subcellular location">
    <subcellularLocation>
        <location evidence="3">Lipid droplet</location>
    </subcellularLocation>
    <subcellularLocation>
        <location evidence="2">Lysosome</location>
    </subcellularLocation>
    <subcellularLocation>
        <location evidence="1">Secreted</location>
        <location evidence="1">Extracellular space</location>
    </subcellularLocation>
</comment>
<dbReference type="SUPFAM" id="SSF47862">
    <property type="entry name" value="Saposin"/>
    <property type="match status" value="1"/>
</dbReference>
<feature type="domain" description="Saposin B-type" evidence="32">
    <location>
        <begin position="47"/>
        <end position="131"/>
    </location>
</feature>
<dbReference type="SUPFAM" id="SSF56300">
    <property type="entry name" value="Metallo-dependent phosphatases"/>
    <property type="match status" value="1"/>
</dbReference>
<sequence length="628" mass="71455">MFITIIFGLLVLCQHTSFVTGIPVAERDLNRNLGHVVLEMKQHFTWRNMTCPLCKTAFGILNIAMQIEKNKDYVASLSAKICVWLHFEEPNICTKITELFKEDVIAAVMDSVLRPSEICAVLFGEQCGHFDIFSEWNITLPRTPKPPVIPPVPPNPSAPRSRILFLTDVHWDRDYAEGSSIDCKEPLCCRSDSSPAHHHQTGAGRWGSYSKCDLPLHTVENLLQHLAATGPWDWVYWTGDIPAHNVWDQTRDQQLLEIKTISKLIRKYLGNLPVYPAVGNHESAPVNSFPPPFIIGNHSSSWLYNAIADEWAVWLAPEAQKTIRWGGFYTMQIRPDLRLVSLNMNFCAKENFWLLVNDTDPAGQLQWLIGVLQQSEMKGEKVHIIGHIPPGLCLKTWSWNYYKIVNRFESTIASQFFGHTHLDEFQMFYDEETLTRPVSVAFIAPSVTTFINLNPGYRVYEIDGDYPGSSRIVVDHETYILNLTEANMESTSIHWKRLYNARENYELKTLFPSDWDNLIRTFQKNDSVFQNFWHLYHKGHISEPCQNACKATVLCSLRSGRSGDPQLCLDMLPVCKVQDGLREATNFESLLTLSSICGIPWFGVLVRVTAKGGEDKMMVEPGNGGTVY</sequence>
<evidence type="ECO:0000256" key="9">
    <source>
        <dbReference type="ARBA" id="ARBA00022677"/>
    </source>
</evidence>
<feature type="signal peptide" evidence="31">
    <location>
        <begin position="1"/>
        <end position="21"/>
    </location>
</feature>
<evidence type="ECO:0000256" key="25">
    <source>
        <dbReference type="ARBA" id="ARBA00058748"/>
    </source>
</evidence>
<dbReference type="GO" id="GO:0005811">
    <property type="term" value="C:lipid droplet"/>
    <property type="evidence" value="ECO:0007669"/>
    <property type="project" value="UniProtKB-SubCell"/>
</dbReference>
<evidence type="ECO:0000256" key="16">
    <source>
        <dbReference type="ARBA" id="ARBA00023180"/>
    </source>
</evidence>
<feature type="binding site" evidence="29">
    <location>
        <position position="170"/>
    </location>
    <ligand>
        <name>Zn(2+)</name>
        <dbReference type="ChEBI" id="CHEBI:29105"/>
        <label>1</label>
    </ligand>
</feature>
<feature type="disulfide bond" evidence="30">
    <location>
        <begin position="54"/>
        <end position="119"/>
    </location>
</feature>
<dbReference type="PROSITE" id="PS50015">
    <property type="entry name" value="SAP_B"/>
    <property type="match status" value="1"/>
</dbReference>
<evidence type="ECO:0000256" key="10">
    <source>
        <dbReference type="ARBA" id="ARBA00022723"/>
    </source>
</evidence>
<comment type="catalytic activity">
    <reaction evidence="22">
        <text>1,2-dihexadecanoyl-sn-glycero-3-phosphocholine + H2O = 1,2-dihexadecanoyl-sn-glycerol + phosphocholine + H(+)</text>
        <dbReference type="Rhea" id="RHEA:45304"/>
        <dbReference type="ChEBI" id="CHEBI:15377"/>
        <dbReference type="ChEBI" id="CHEBI:15378"/>
        <dbReference type="ChEBI" id="CHEBI:72999"/>
        <dbReference type="ChEBI" id="CHEBI:82929"/>
        <dbReference type="ChEBI" id="CHEBI:295975"/>
    </reaction>
    <physiologicalReaction direction="left-to-right" evidence="22">
        <dbReference type="Rhea" id="RHEA:45305"/>
    </physiologicalReaction>
</comment>
<keyword evidence="16" id="KW-0325">Glycoprotein</keyword>
<evidence type="ECO:0000256" key="20">
    <source>
        <dbReference type="ARBA" id="ARBA00048421"/>
    </source>
</evidence>
<feature type="binding site" evidence="29">
    <location>
        <position position="168"/>
    </location>
    <ligand>
        <name>Zn(2+)</name>
        <dbReference type="ChEBI" id="CHEBI:29105"/>
        <label>1</label>
    </ligand>
</feature>
<evidence type="ECO:0000256" key="14">
    <source>
        <dbReference type="ARBA" id="ARBA00023098"/>
    </source>
</evidence>
<dbReference type="InterPro" id="IPR045473">
    <property type="entry name" value="ASM_C"/>
</dbReference>
<reference evidence="33 34" key="1">
    <citation type="journal article" date="2021" name="Cell">
        <title>Tracing the genetic footprints of vertebrate landing in non-teleost ray-finned fishes.</title>
        <authorList>
            <person name="Bi X."/>
            <person name="Wang K."/>
            <person name="Yang L."/>
            <person name="Pan H."/>
            <person name="Jiang H."/>
            <person name="Wei Q."/>
            <person name="Fang M."/>
            <person name="Yu H."/>
            <person name="Zhu C."/>
            <person name="Cai Y."/>
            <person name="He Y."/>
            <person name="Gan X."/>
            <person name="Zeng H."/>
            <person name="Yu D."/>
            <person name="Zhu Y."/>
            <person name="Jiang H."/>
            <person name="Qiu Q."/>
            <person name="Yang H."/>
            <person name="Zhang Y.E."/>
            <person name="Wang W."/>
            <person name="Zhu M."/>
            <person name="He S."/>
            <person name="Zhang G."/>
        </authorList>
    </citation>
    <scope>NUCLEOTIDE SEQUENCE [LARGE SCALE GENOMIC DNA]</scope>
    <source>
        <strain evidence="33">Bchr_013</strain>
    </source>
</reference>
<dbReference type="PANTHER" id="PTHR10340:SF34">
    <property type="entry name" value="SPHINGOMYELIN PHOSPHODIESTERASE"/>
    <property type="match status" value="1"/>
</dbReference>
<dbReference type="CDD" id="cd00842">
    <property type="entry name" value="MPP_ASMase"/>
    <property type="match status" value="1"/>
</dbReference>
<comment type="catalytic activity">
    <reaction evidence="20">
        <text>a 1,2-diacyl-sn-glycero-3-phosphocholine + H2O = phosphocholine + a 1,2-diacyl-sn-glycerol + H(+)</text>
        <dbReference type="Rhea" id="RHEA:10604"/>
        <dbReference type="ChEBI" id="CHEBI:15377"/>
        <dbReference type="ChEBI" id="CHEBI:15378"/>
        <dbReference type="ChEBI" id="CHEBI:17815"/>
        <dbReference type="ChEBI" id="CHEBI:57643"/>
        <dbReference type="ChEBI" id="CHEBI:295975"/>
        <dbReference type="EC" id="3.1.4.3"/>
    </reaction>
    <physiologicalReaction direction="left-to-right" evidence="20">
        <dbReference type="Rhea" id="RHEA:10605"/>
    </physiologicalReaction>
</comment>
<keyword evidence="34" id="KW-1185">Reference proteome</keyword>
<dbReference type="PANTHER" id="PTHR10340">
    <property type="entry name" value="SPHINGOMYELIN PHOSPHODIESTERASE"/>
    <property type="match status" value="1"/>
</dbReference>
<feature type="non-terminal residue" evidence="33">
    <location>
        <position position="628"/>
    </location>
</feature>
<dbReference type="GO" id="GO:0034480">
    <property type="term" value="F:phosphatidylcholine phospholipase C activity"/>
    <property type="evidence" value="ECO:0007669"/>
    <property type="project" value="UniProtKB-EC"/>
</dbReference>
<dbReference type="InterPro" id="IPR004843">
    <property type="entry name" value="Calcineurin-like_PHP"/>
</dbReference>
<evidence type="ECO:0000256" key="22">
    <source>
        <dbReference type="ARBA" id="ARBA00052601"/>
    </source>
</evidence>
<keyword evidence="17" id="KW-0458">Lysosome</keyword>
<evidence type="ECO:0000313" key="34">
    <source>
        <dbReference type="Proteomes" id="UP000886611"/>
    </source>
</evidence>
<dbReference type="InterPro" id="IPR008139">
    <property type="entry name" value="SaposinB_dom"/>
</dbReference>
<dbReference type="EC" id="3.1.4.12" evidence="6"/>
<dbReference type="GO" id="GO:0016798">
    <property type="term" value="F:hydrolase activity, acting on glycosyl bonds"/>
    <property type="evidence" value="ECO:0007669"/>
    <property type="project" value="UniProtKB-KW"/>
</dbReference>
<evidence type="ECO:0000256" key="2">
    <source>
        <dbReference type="ARBA" id="ARBA00004371"/>
    </source>
</evidence>
<evidence type="ECO:0000256" key="4">
    <source>
        <dbReference type="ARBA" id="ARBA00008234"/>
    </source>
</evidence>
<evidence type="ECO:0000256" key="30">
    <source>
        <dbReference type="PIRSR" id="PIRSR000948-2"/>
    </source>
</evidence>
<dbReference type="InterPro" id="IPR041805">
    <property type="entry name" value="ASMase/PPN1_MPP"/>
</dbReference>
<evidence type="ECO:0000256" key="23">
    <source>
        <dbReference type="ARBA" id="ARBA00053461"/>
    </source>
</evidence>
<dbReference type="InterPro" id="IPR011160">
    <property type="entry name" value="Sphingomy_PDE"/>
</dbReference>
<feature type="binding site" evidence="29">
    <location>
        <position position="240"/>
    </location>
    <ligand>
        <name>Zn(2+)</name>
        <dbReference type="ChEBI" id="CHEBI:29105"/>
        <label>2</label>
    </ligand>
</feature>
<keyword evidence="10 29" id="KW-0479">Metal-binding</keyword>
<comment type="similarity">
    <text evidence="4">Belongs to the acid sphingomyelinase family.</text>
</comment>
<dbReference type="InterPro" id="IPR029052">
    <property type="entry name" value="Metallo-depent_PP-like"/>
</dbReference>
<evidence type="ECO:0000256" key="6">
    <source>
        <dbReference type="ARBA" id="ARBA00012369"/>
    </source>
</evidence>
<evidence type="ECO:0000259" key="32">
    <source>
        <dbReference type="PROSITE" id="PS50015"/>
    </source>
</evidence>
<feature type="binding site" evidence="29">
    <location>
        <position position="240"/>
    </location>
    <ligand>
        <name>Zn(2+)</name>
        <dbReference type="ChEBI" id="CHEBI:29105"/>
        <label>1</label>
    </ligand>
</feature>
<feature type="disulfide bond" evidence="30">
    <location>
        <begin position="545"/>
        <end position="549"/>
    </location>
</feature>
<dbReference type="EC" id="3.1.4.3" evidence="5"/>
<feature type="chain" id="PRO_5036461502" description="Sphingomyelin phosphodiesterase" evidence="31">
    <location>
        <begin position="22"/>
        <end position="628"/>
    </location>
</feature>
<feature type="binding site" evidence="29">
    <location>
        <position position="419"/>
    </location>
    <ligand>
        <name>Zn(2+)</name>
        <dbReference type="ChEBI" id="CHEBI:29105"/>
        <label>2</label>
    </ligand>
</feature>
<evidence type="ECO:0000256" key="11">
    <source>
        <dbReference type="ARBA" id="ARBA00022729"/>
    </source>
</evidence>
<dbReference type="GO" id="GO:0005764">
    <property type="term" value="C:lysosome"/>
    <property type="evidence" value="ECO:0007669"/>
    <property type="project" value="UniProtKB-SubCell"/>
</dbReference>
<dbReference type="GO" id="GO:0061750">
    <property type="term" value="F:acid sphingomyelin phosphodiesterase activity"/>
    <property type="evidence" value="ECO:0007669"/>
    <property type="project" value="TreeGrafter"/>
</dbReference>
<evidence type="ECO:0000256" key="17">
    <source>
        <dbReference type="ARBA" id="ARBA00023228"/>
    </source>
</evidence>
<comment type="caution">
    <text evidence="33">The sequence shown here is derived from an EMBL/GenBank/DDBJ whole genome shotgun (WGS) entry which is preliminary data.</text>
</comment>
<comment type="function">
    <text evidence="25">In the lysosomes, converts sphingomyelin to ceramide. Plays an important role in the export of cholesterol from the intraendolysosomal membranes. Also has phospholipase C activities toward 1,2-diacylglycerolphosphocholine and 1,2-diacylglycerolphosphoglycerol. Modulates stress-induced apoptosis through the production of ceramide.</text>
</comment>
<keyword evidence="18" id="KW-0326">Glycosidase</keyword>
<evidence type="ECO:0000256" key="28">
    <source>
        <dbReference type="ARBA" id="ARBA00076660"/>
    </source>
</evidence>
<feature type="disulfide bond" evidence="30">
    <location>
        <begin position="189"/>
        <end position="212"/>
    </location>
</feature>
<organism evidence="33 34">
    <name type="scientific">Polypterus senegalus</name>
    <name type="common">Senegal bichir</name>
    <dbReference type="NCBI Taxonomy" id="55291"/>
    <lineage>
        <taxon>Eukaryota</taxon>
        <taxon>Metazoa</taxon>
        <taxon>Chordata</taxon>
        <taxon>Craniata</taxon>
        <taxon>Vertebrata</taxon>
        <taxon>Euteleostomi</taxon>
        <taxon>Actinopterygii</taxon>
        <taxon>Polypteriformes</taxon>
        <taxon>Polypteridae</taxon>
        <taxon>Polypterus</taxon>
    </lineage>
</organism>
<evidence type="ECO:0000256" key="7">
    <source>
        <dbReference type="ARBA" id="ARBA00022525"/>
    </source>
</evidence>
<feature type="binding site" evidence="29">
    <location>
        <position position="280"/>
    </location>
    <ligand>
        <name>Zn(2+)</name>
        <dbReference type="ChEBI" id="CHEBI:29105"/>
        <label>2</label>
    </ligand>
</feature>
<comment type="cofactor">
    <cofactor evidence="29">
        <name>Zn(2+)</name>
        <dbReference type="ChEBI" id="CHEBI:29105"/>
    </cofactor>
    <text evidence="29">Binds 2 Zn(2+) ions per subunit.</text>
</comment>
<evidence type="ECO:0000256" key="18">
    <source>
        <dbReference type="ARBA" id="ARBA00023295"/>
    </source>
</evidence>
<dbReference type="EMBL" id="JAATIS010008602">
    <property type="protein sequence ID" value="KAG2457180.1"/>
    <property type="molecule type" value="Genomic_DNA"/>
</dbReference>
<feature type="disulfide bond" evidence="30">
    <location>
        <begin position="347"/>
        <end position="393"/>
    </location>
</feature>
<comment type="function">
    <text evidence="23">Converts sphingomyelin to ceramide. Exists as two enzymatic forms that arise from alternative trafficking of a single protein precursor, one that is targeted to the endolysosomal compartment, whereas the other is released extracellularly. However, in response to various forms of stress, lysosomal exocytosis may represent a major source of the secretory form.</text>
</comment>
<feature type="disulfide bond" evidence="30">
    <location>
        <begin position="51"/>
        <end position="127"/>
    </location>
</feature>
<keyword evidence="11 31" id="KW-0732">Signal</keyword>
<dbReference type="GO" id="GO:0006685">
    <property type="term" value="P:sphingomyelin catabolic process"/>
    <property type="evidence" value="ECO:0007669"/>
    <property type="project" value="InterPro"/>
</dbReference>
<proteinExistence type="inferred from homology"/>
<dbReference type="FunFam" id="3.60.21.10:FF:000045">
    <property type="entry name" value="Sphingomyelin phosphodiesterase"/>
    <property type="match status" value="1"/>
</dbReference>
<gene>
    <name evidence="33" type="primary">Smpd1</name>
    <name evidence="33" type="ORF">GTO96_0012978</name>
</gene>
<feature type="disulfide bond" evidence="30">
    <location>
        <begin position="183"/>
        <end position="188"/>
    </location>
</feature>
<dbReference type="GO" id="GO:0016020">
    <property type="term" value="C:membrane"/>
    <property type="evidence" value="ECO:0007669"/>
    <property type="project" value="GOC"/>
</dbReference>
<name>A0A8X7WX73_POLSE</name>
<evidence type="ECO:0000256" key="31">
    <source>
        <dbReference type="SAM" id="SignalP"/>
    </source>
</evidence>
<keyword evidence="8" id="KW-0597">Phosphoprotein</keyword>
<feature type="binding site" evidence="29">
    <location>
        <position position="387"/>
    </location>
    <ligand>
        <name>Zn(2+)</name>
        <dbReference type="ChEBI" id="CHEBI:29105"/>
        <label>2</label>
    </ligand>
</feature>
<dbReference type="PIRSF" id="PIRSF000948">
    <property type="entry name" value="Sphingomy_PDE"/>
    <property type="match status" value="1"/>
</dbReference>
<dbReference type="GO" id="GO:0005615">
    <property type="term" value="C:extracellular space"/>
    <property type="evidence" value="ECO:0007669"/>
    <property type="project" value="TreeGrafter"/>
</dbReference>
<evidence type="ECO:0000256" key="15">
    <source>
        <dbReference type="ARBA" id="ARBA00023157"/>
    </source>
</evidence>
<evidence type="ECO:0000256" key="21">
    <source>
        <dbReference type="ARBA" id="ARBA00051187"/>
    </source>
</evidence>
<evidence type="ECO:0000256" key="5">
    <source>
        <dbReference type="ARBA" id="ARBA00012018"/>
    </source>
</evidence>
<comment type="catalytic activity">
    <reaction evidence="21">
        <text>N-(octadecanoyl)-sphing-4-enine-1-phosphocholine + H2O = N-octadecanoylsphing-4-enine + phosphocholine + H(+)</text>
        <dbReference type="Rhea" id="RHEA:54284"/>
        <dbReference type="ChEBI" id="CHEBI:15377"/>
        <dbReference type="ChEBI" id="CHEBI:15378"/>
        <dbReference type="ChEBI" id="CHEBI:72961"/>
        <dbReference type="ChEBI" id="CHEBI:83358"/>
        <dbReference type="ChEBI" id="CHEBI:295975"/>
    </reaction>
    <physiologicalReaction direction="left-to-right" evidence="21">
        <dbReference type="Rhea" id="RHEA:54285"/>
    </physiologicalReaction>
</comment>
<dbReference type="Pfam" id="PF19272">
    <property type="entry name" value="ASMase_C"/>
    <property type="match status" value="1"/>
</dbReference>
<evidence type="ECO:0000313" key="33">
    <source>
        <dbReference type="EMBL" id="KAG2457180.1"/>
    </source>
</evidence>
<evidence type="ECO:0000256" key="12">
    <source>
        <dbReference type="ARBA" id="ARBA00022801"/>
    </source>
</evidence>
<dbReference type="Pfam" id="PF00149">
    <property type="entry name" value="Metallophos"/>
    <property type="match status" value="1"/>
</dbReference>
<protein>
    <recommendedName>
        <fullName evidence="27">Sphingomyelin phosphodiesterase</fullName>
        <ecNumber evidence="6">3.1.4.12</ecNumber>
        <ecNumber evidence="5">3.1.4.3</ecNumber>
    </recommendedName>
    <alternativeName>
        <fullName evidence="28">Acid sphingomyelinase</fullName>
    </alternativeName>
</protein>
<comment type="catalytic activity">
    <reaction evidence="19">
        <text>a sphingomyelin + H2O = phosphocholine + an N-acylsphing-4-enine + H(+)</text>
        <dbReference type="Rhea" id="RHEA:19253"/>
        <dbReference type="ChEBI" id="CHEBI:15377"/>
        <dbReference type="ChEBI" id="CHEBI:15378"/>
        <dbReference type="ChEBI" id="CHEBI:17636"/>
        <dbReference type="ChEBI" id="CHEBI:52639"/>
        <dbReference type="ChEBI" id="CHEBI:295975"/>
        <dbReference type="EC" id="3.1.4.12"/>
    </reaction>
    <physiologicalReaction direction="left-to-right" evidence="19">
        <dbReference type="Rhea" id="RHEA:19254"/>
    </physiologicalReaction>
</comment>
<keyword evidence="12" id="KW-0378">Hydrolase</keyword>
<keyword evidence="14" id="KW-0443">Lipid metabolism</keyword>
<dbReference type="GO" id="GO:0046872">
    <property type="term" value="F:metal ion binding"/>
    <property type="evidence" value="ECO:0007669"/>
    <property type="project" value="UniProtKB-KW"/>
</dbReference>
<feature type="non-terminal residue" evidence="33">
    <location>
        <position position="1"/>
    </location>
</feature>
<evidence type="ECO:0000256" key="13">
    <source>
        <dbReference type="ARBA" id="ARBA00022833"/>
    </source>
</evidence>
<dbReference type="InterPro" id="IPR011001">
    <property type="entry name" value="Saposin-like"/>
</dbReference>
<feature type="disulfide bond" evidence="30">
    <location>
        <begin position="82"/>
        <end position="93"/>
    </location>
</feature>
<accession>A0A8X7WX73</accession>
<keyword evidence="9" id="KW-0551">Lipid droplet</keyword>
<dbReference type="GO" id="GO:0046513">
    <property type="term" value="P:ceramide biosynthetic process"/>
    <property type="evidence" value="ECO:0007669"/>
    <property type="project" value="TreeGrafter"/>
</dbReference>
<comment type="subunit">
    <text evidence="26">Monomer. Interacts with SORT1; the interaction is required for SMPD1 targeting to lysosomes.</text>
</comment>
<evidence type="ECO:0000256" key="3">
    <source>
        <dbReference type="ARBA" id="ARBA00004502"/>
    </source>
</evidence>
<dbReference type="Gene3D" id="3.60.21.10">
    <property type="match status" value="1"/>
</dbReference>
<evidence type="ECO:0000256" key="29">
    <source>
        <dbReference type="PIRSR" id="PIRSR000948-1"/>
    </source>
</evidence>
<dbReference type="Proteomes" id="UP000886611">
    <property type="component" value="Unassembled WGS sequence"/>
</dbReference>
<evidence type="ECO:0000256" key="27">
    <source>
        <dbReference type="ARBA" id="ARBA00069549"/>
    </source>
</evidence>
<keyword evidence="13 29" id="KW-0862">Zinc</keyword>